<feature type="non-terminal residue" evidence="1">
    <location>
        <position position="45"/>
    </location>
</feature>
<reference evidence="1 2" key="1">
    <citation type="submission" date="2014-04" db="EMBL/GenBank/DDBJ databases">
        <title>Genome evolution of avian class.</title>
        <authorList>
            <person name="Zhang G."/>
            <person name="Li C."/>
        </authorList>
    </citation>
    <scope>NUCLEOTIDE SEQUENCE [LARGE SCALE GENOMIC DNA]</scope>
    <source>
        <strain evidence="1">BGI_N340</strain>
    </source>
</reference>
<sequence>PHMRQPVVQVLEEVHVRRVEARVIIEVIGGRKGTEGALCHLHGAQ</sequence>
<dbReference type="EMBL" id="KL451511">
    <property type="protein sequence ID" value="KFV06028.1"/>
    <property type="molecule type" value="Genomic_DNA"/>
</dbReference>
<evidence type="ECO:0000313" key="2">
    <source>
        <dbReference type="Proteomes" id="UP000053661"/>
    </source>
</evidence>
<proteinExistence type="predicted"/>
<organism evidence="1 2">
    <name type="scientific">Tauraco erythrolophus</name>
    <name type="common">Red-crested turaco</name>
    <dbReference type="NCBI Taxonomy" id="121530"/>
    <lineage>
        <taxon>Eukaryota</taxon>
        <taxon>Metazoa</taxon>
        <taxon>Chordata</taxon>
        <taxon>Craniata</taxon>
        <taxon>Vertebrata</taxon>
        <taxon>Euteleostomi</taxon>
        <taxon>Archelosauria</taxon>
        <taxon>Archosauria</taxon>
        <taxon>Dinosauria</taxon>
        <taxon>Saurischia</taxon>
        <taxon>Theropoda</taxon>
        <taxon>Coelurosauria</taxon>
        <taxon>Aves</taxon>
        <taxon>Neognathae</taxon>
        <taxon>Neoaves</taxon>
        <taxon>Otidimorphae</taxon>
        <taxon>Musophagiformes</taxon>
        <taxon>Musophagidae</taxon>
        <taxon>Tauraco</taxon>
    </lineage>
</organism>
<name>A0A093BV13_TAUER</name>
<keyword evidence="2" id="KW-1185">Reference proteome</keyword>
<protein>
    <submittedName>
        <fullName evidence="1">Uncharacterized protein</fullName>
    </submittedName>
</protein>
<gene>
    <name evidence="1" type="ORF">N340_05228</name>
</gene>
<dbReference type="AlphaFoldDB" id="A0A093BV13"/>
<dbReference type="Proteomes" id="UP000053661">
    <property type="component" value="Unassembled WGS sequence"/>
</dbReference>
<feature type="non-terminal residue" evidence="1">
    <location>
        <position position="1"/>
    </location>
</feature>
<evidence type="ECO:0000313" key="1">
    <source>
        <dbReference type="EMBL" id="KFV06028.1"/>
    </source>
</evidence>
<accession>A0A093BV13</accession>